<gene>
    <name evidence="1" type="ORF">CRU78_03170</name>
</gene>
<dbReference type="EMBL" id="PDHS01000068">
    <property type="protein sequence ID" value="MQM29586.1"/>
    <property type="molecule type" value="Genomic_DNA"/>
</dbReference>
<reference evidence="1 2" key="1">
    <citation type="submission" date="2017-09" db="EMBL/GenBank/DDBJ databases">
        <title>Metagenomic Analysis Reveals Denitrifying Candidatus Accumulibacter and Flanking Population as a Source of N2O.</title>
        <authorList>
            <person name="Gao H."/>
            <person name="Mao Y."/>
            <person name="Zhao X."/>
            <person name="Liu W.-T."/>
            <person name="Zhang T."/>
            <person name="Wells G."/>
        </authorList>
    </citation>
    <scope>NUCLEOTIDE SEQUENCE [LARGE SCALE GENOMIC DNA]</scope>
    <source>
        <strain evidence="1">CANDO_2_IC</strain>
    </source>
</reference>
<evidence type="ECO:0000313" key="2">
    <source>
        <dbReference type="Proteomes" id="UP000342300"/>
    </source>
</evidence>
<evidence type="ECO:0000313" key="1">
    <source>
        <dbReference type="EMBL" id="MQM29586.1"/>
    </source>
</evidence>
<dbReference type="AlphaFoldDB" id="A0A6A7RRP1"/>
<protein>
    <submittedName>
        <fullName evidence="1">Uncharacterized protein</fullName>
    </submittedName>
</protein>
<accession>A0A6A7RRP1</accession>
<proteinExistence type="predicted"/>
<organism evidence="1 2">
    <name type="scientific">Candidatus Accumulibacter phosphatis</name>
    <dbReference type="NCBI Taxonomy" id="327160"/>
    <lineage>
        <taxon>Bacteria</taxon>
        <taxon>Pseudomonadati</taxon>
        <taxon>Pseudomonadota</taxon>
        <taxon>Betaproteobacteria</taxon>
        <taxon>Candidatus Accumulibacter</taxon>
    </lineage>
</organism>
<sequence length="65" mass="6984">MMQPFKLGIGGSAREVGVKGCVLGADSRLCEVIDDDTMHALFDQEAPRLANRLLPPKKLAAVVPH</sequence>
<name>A0A6A7RRP1_9PROT</name>
<comment type="caution">
    <text evidence="1">The sequence shown here is derived from an EMBL/GenBank/DDBJ whole genome shotgun (WGS) entry which is preliminary data.</text>
</comment>
<dbReference type="Proteomes" id="UP000342300">
    <property type="component" value="Unassembled WGS sequence"/>
</dbReference>